<feature type="transmembrane region" description="Helical" evidence="1">
    <location>
        <begin position="23"/>
        <end position="45"/>
    </location>
</feature>
<dbReference type="EMBL" id="WLUB01000026">
    <property type="protein sequence ID" value="MTC34471.1"/>
    <property type="molecule type" value="Genomic_DNA"/>
</dbReference>
<reference evidence="2" key="1">
    <citation type="submission" date="2018-06" db="EMBL/GenBank/DDBJ databases">
        <title>Development of a Molecular Serotyping Scheme and a Multiplexed Luminex-Based Array for Providencia.</title>
        <authorList>
            <person name="Du Y."/>
            <person name="Liu B."/>
        </authorList>
    </citation>
    <scope>NUCLEOTIDE SEQUENCE</scope>
</reference>
<protein>
    <submittedName>
        <fullName evidence="2">Exopolysaccharide biosynthesis protein</fullName>
    </submittedName>
</protein>
<dbReference type="InterPro" id="IPR049458">
    <property type="entry name" value="EpsG-like"/>
</dbReference>
<evidence type="ECO:0000313" key="4">
    <source>
        <dbReference type="Proteomes" id="UP000449944"/>
    </source>
</evidence>
<dbReference type="AlphaFoldDB" id="A0A346CLD9"/>
<feature type="transmembrane region" description="Helical" evidence="1">
    <location>
        <begin position="156"/>
        <end position="180"/>
    </location>
</feature>
<gene>
    <name evidence="2" type="primary">wzy</name>
    <name evidence="3" type="ORF">GKR67_07570</name>
</gene>
<feature type="transmembrane region" description="Helical" evidence="1">
    <location>
        <begin position="87"/>
        <end position="120"/>
    </location>
</feature>
<name>A0A346CLD9_9GAMM</name>
<evidence type="ECO:0000256" key="1">
    <source>
        <dbReference type="SAM" id="Phobius"/>
    </source>
</evidence>
<proteinExistence type="predicted"/>
<feature type="transmembrane region" description="Helical" evidence="1">
    <location>
        <begin position="187"/>
        <end position="214"/>
    </location>
</feature>
<dbReference type="Pfam" id="PF14897">
    <property type="entry name" value="EpsG"/>
    <property type="match status" value="1"/>
</dbReference>
<dbReference type="EMBL" id="MH444265">
    <property type="protein sequence ID" value="AXL96413.1"/>
    <property type="molecule type" value="Genomic_DNA"/>
</dbReference>
<keyword evidence="1" id="KW-1133">Transmembrane helix</keyword>
<feature type="transmembrane region" description="Helical" evidence="1">
    <location>
        <begin position="314"/>
        <end position="335"/>
    </location>
</feature>
<feature type="transmembrane region" description="Helical" evidence="1">
    <location>
        <begin position="290"/>
        <end position="307"/>
    </location>
</feature>
<reference evidence="3 4" key="2">
    <citation type="submission" date="2019-10" db="EMBL/GenBank/DDBJ databases">
        <title>Comparative genomic analysis of Providencia.</title>
        <authorList>
            <person name="Yuan C."/>
            <person name="Wei Y."/>
            <person name="Yin Z."/>
        </authorList>
    </citation>
    <scope>NUCLEOTIDE SEQUENCE [LARGE SCALE GENOMIC DNA]</scope>
    <source>
        <strain evidence="3">Wls1934</strain>
        <strain evidence="4">wls1934</strain>
    </source>
</reference>
<sequence length="344" mass="40193">MYLFCVLFSLVENKKNTYSSKLFFLLIIYIFLLVIATLKPLGFGFDDLNYYTVISQQEREISNPYGWEPGFMLLIIASSWFEDYSFIALNIFVLTICFILNGYVFYKLSPLISIAFLWYFSHLFFYKEITQLRIAVAYSIVLFGFYFLYLEKNKKFLFLILLAYLFHVSSLISLIAYLFVKLKKKHILSFIIIAMIISELGLVDAIIIKLSHLFLNEASFNSYILDKSGFAKELNPLNPTTVKYIIFSIFFYYYSVKLKDRTFDFLLKIYMIAPLWIILFSSFGTLASRPATIFSIVECILISNFAYNCYKNSIITKILIVFLSITLLLLNIVVIKPVDMDLIY</sequence>
<feature type="transmembrane region" description="Helical" evidence="1">
    <location>
        <begin position="265"/>
        <end position="284"/>
    </location>
</feature>
<accession>A0A346CLD9</accession>
<organism evidence="2">
    <name type="scientific">Providencia alcalifaciens</name>
    <dbReference type="NCBI Taxonomy" id="126385"/>
    <lineage>
        <taxon>Bacteria</taxon>
        <taxon>Pseudomonadati</taxon>
        <taxon>Pseudomonadota</taxon>
        <taxon>Gammaproteobacteria</taxon>
        <taxon>Enterobacterales</taxon>
        <taxon>Morganellaceae</taxon>
        <taxon>Providencia</taxon>
    </lineage>
</organism>
<keyword evidence="1" id="KW-0472">Membrane</keyword>
<dbReference type="Proteomes" id="UP000449944">
    <property type="component" value="Unassembled WGS sequence"/>
</dbReference>
<evidence type="ECO:0000313" key="3">
    <source>
        <dbReference type="EMBL" id="MTC34471.1"/>
    </source>
</evidence>
<feature type="transmembrane region" description="Helical" evidence="1">
    <location>
        <begin position="132"/>
        <end position="150"/>
    </location>
</feature>
<feature type="transmembrane region" description="Helical" evidence="1">
    <location>
        <begin position="234"/>
        <end position="253"/>
    </location>
</feature>
<keyword evidence="1" id="KW-0812">Transmembrane</keyword>
<evidence type="ECO:0000313" key="2">
    <source>
        <dbReference type="EMBL" id="AXL96413.1"/>
    </source>
</evidence>